<keyword evidence="7 9" id="KW-0326">Glycosidase</keyword>
<dbReference type="InterPro" id="IPR017853">
    <property type="entry name" value="GH"/>
</dbReference>
<keyword evidence="8 9" id="KW-0624">Polysaccharide degradation</keyword>
<evidence type="ECO:0000259" key="11">
    <source>
        <dbReference type="PROSITE" id="PS51760"/>
    </source>
</evidence>
<dbReference type="PANTHER" id="PTHR31490">
    <property type="entry name" value="GLYCOSYL HYDROLASE"/>
    <property type="match status" value="1"/>
</dbReference>
<accession>A0ABU4DWI3</accession>
<keyword evidence="6 9" id="KW-0119">Carbohydrate metabolism</keyword>
<keyword evidence="3" id="KW-0858">Xylan degradation</keyword>
<evidence type="ECO:0000256" key="9">
    <source>
        <dbReference type="RuleBase" id="RU361174"/>
    </source>
</evidence>
<proteinExistence type="inferred from homology"/>
<sequence length="347" mass="37259">MNHQKSRLGLAVLALSLSVTPALASGQAPSLRTLASARGLLLGGAISGELFNADNPDEAATINREYNAVVAENAMKMRAIANSPDPDNYLFATADAMVASAQKNGQTVRGHTLIWHDSAPAWVYEIQEKTAMRAAMTQYITTVVKHFGNRINIWDVVNEAISDGPGNPLRNNNPFAVAGPDFIALAFRMAHAANPAARLCYNDYSVEGLNGKSNAMYALVKGLLADGVPIHGVGFQSHLDTNFSVRDSGMQANLQRFRDLGLDVQLTEVDVQMVGSGSEKEKLARQAQVYGELLSTCLAVKCSAFMMWGVSDLTSWRAGGKPLIFDGDYVKKPAYGALIKVLQTAGK</sequence>
<comment type="similarity">
    <text evidence="2 9">Belongs to the glycosyl hydrolase 10 (cellulase F) family.</text>
</comment>
<dbReference type="SMART" id="SM00633">
    <property type="entry name" value="Glyco_10"/>
    <property type="match status" value="1"/>
</dbReference>
<dbReference type="Pfam" id="PF00331">
    <property type="entry name" value="Glyco_hydro_10"/>
    <property type="match status" value="1"/>
</dbReference>
<evidence type="ECO:0000256" key="7">
    <source>
        <dbReference type="ARBA" id="ARBA00023295"/>
    </source>
</evidence>
<dbReference type="InterPro" id="IPR001000">
    <property type="entry name" value="GH10_dom"/>
</dbReference>
<comment type="catalytic activity">
    <reaction evidence="1 9">
        <text>Endohydrolysis of (1-&gt;4)-beta-D-xylosidic linkages in xylans.</text>
        <dbReference type="EC" id="3.2.1.8"/>
    </reaction>
</comment>
<evidence type="ECO:0000313" key="13">
    <source>
        <dbReference type="Proteomes" id="UP001276150"/>
    </source>
</evidence>
<evidence type="ECO:0000256" key="6">
    <source>
        <dbReference type="ARBA" id="ARBA00023277"/>
    </source>
</evidence>
<keyword evidence="13" id="KW-1185">Reference proteome</keyword>
<protein>
    <recommendedName>
        <fullName evidence="9">Beta-xylanase</fullName>
        <ecNumber evidence="9">3.2.1.8</ecNumber>
    </recommendedName>
</protein>
<evidence type="ECO:0000256" key="2">
    <source>
        <dbReference type="ARBA" id="ARBA00007495"/>
    </source>
</evidence>
<dbReference type="PANTHER" id="PTHR31490:SF88">
    <property type="entry name" value="BETA-XYLANASE"/>
    <property type="match status" value="1"/>
</dbReference>
<dbReference type="EMBL" id="JAPMIV010000055">
    <property type="protein sequence ID" value="MDV6376297.1"/>
    <property type="molecule type" value="Genomic_DNA"/>
</dbReference>
<evidence type="ECO:0000256" key="4">
    <source>
        <dbReference type="ARBA" id="ARBA00022729"/>
    </source>
</evidence>
<dbReference type="Proteomes" id="UP001276150">
    <property type="component" value="Unassembled WGS sequence"/>
</dbReference>
<dbReference type="EC" id="3.2.1.8" evidence="9"/>
<feature type="domain" description="GH10" evidence="11">
    <location>
        <begin position="25"/>
        <end position="341"/>
    </location>
</feature>
<evidence type="ECO:0000256" key="1">
    <source>
        <dbReference type="ARBA" id="ARBA00000681"/>
    </source>
</evidence>
<organism evidence="12 13">
    <name type="scientific">Deinococcus arenicola</name>
    <dbReference type="NCBI Taxonomy" id="2994950"/>
    <lineage>
        <taxon>Bacteria</taxon>
        <taxon>Thermotogati</taxon>
        <taxon>Deinococcota</taxon>
        <taxon>Deinococci</taxon>
        <taxon>Deinococcales</taxon>
        <taxon>Deinococcaceae</taxon>
        <taxon>Deinococcus</taxon>
    </lineage>
</organism>
<evidence type="ECO:0000256" key="8">
    <source>
        <dbReference type="ARBA" id="ARBA00023326"/>
    </source>
</evidence>
<evidence type="ECO:0000256" key="5">
    <source>
        <dbReference type="ARBA" id="ARBA00022801"/>
    </source>
</evidence>
<dbReference type="RefSeq" id="WP_317641652.1">
    <property type="nucleotide sequence ID" value="NZ_JAPMIV010000055.1"/>
</dbReference>
<keyword evidence="4 10" id="KW-0732">Signal</keyword>
<keyword evidence="5 9" id="KW-0378">Hydrolase</keyword>
<name>A0ABU4DWI3_9DEIO</name>
<evidence type="ECO:0000256" key="10">
    <source>
        <dbReference type="SAM" id="SignalP"/>
    </source>
</evidence>
<evidence type="ECO:0000313" key="12">
    <source>
        <dbReference type="EMBL" id="MDV6376297.1"/>
    </source>
</evidence>
<comment type="caution">
    <text evidence="12">The sequence shown here is derived from an EMBL/GenBank/DDBJ whole genome shotgun (WGS) entry which is preliminary data.</text>
</comment>
<dbReference type="PROSITE" id="PS51760">
    <property type="entry name" value="GH10_2"/>
    <property type="match status" value="1"/>
</dbReference>
<gene>
    <name evidence="12" type="ORF">ORD21_17010</name>
</gene>
<dbReference type="InterPro" id="IPR044846">
    <property type="entry name" value="GH10"/>
</dbReference>
<feature type="chain" id="PRO_5046158118" description="Beta-xylanase" evidence="10">
    <location>
        <begin position="25"/>
        <end position="347"/>
    </location>
</feature>
<evidence type="ECO:0000256" key="3">
    <source>
        <dbReference type="ARBA" id="ARBA00022651"/>
    </source>
</evidence>
<dbReference type="SUPFAM" id="SSF51445">
    <property type="entry name" value="(Trans)glycosidases"/>
    <property type="match status" value="1"/>
</dbReference>
<dbReference type="Gene3D" id="3.20.20.80">
    <property type="entry name" value="Glycosidases"/>
    <property type="match status" value="1"/>
</dbReference>
<reference evidence="12 13" key="1">
    <citation type="submission" date="2022-11" db="EMBL/GenBank/DDBJ databases">
        <title>Deinococcus ZS9-10, Low Temperature and Draught-tolerating, UV-resistant Bacteria from Continental Antarctica.</title>
        <authorList>
            <person name="Cheng L."/>
        </authorList>
    </citation>
    <scope>NUCLEOTIDE SEQUENCE [LARGE SCALE GENOMIC DNA]</scope>
    <source>
        <strain evidence="12 13">ZS9-10</strain>
    </source>
</reference>
<feature type="signal peptide" evidence="10">
    <location>
        <begin position="1"/>
        <end position="24"/>
    </location>
</feature>
<dbReference type="PRINTS" id="PR00134">
    <property type="entry name" value="GLHYDRLASE10"/>
</dbReference>